<accession>A0ABD2P6D7</accession>
<proteinExistence type="predicted"/>
<keyword evidence="2" id="KW-1185">Reference proteome</keyword>
<dbReference type="Proteomes" id="UP001516400">
    <property type="component" value="Unassembled WGS sequence"/>
</dbReference>
<dbReference type="EMBL" id="JABFTP020000185">
    <property type="protein sequence ID" value="KAL3286405.1"/>
    <property type="molecule type" value="Genomic_DNA"/>
</dbReference>
<sequence length="105" mass="11914">MEHNGVIASNRDEIAEILADTDESHSNNSKYNDNFINTKNLMESEEPIILESDDPLNSKITRLELDECLNDIPCVFSNTYPKTANCFFLNFSMIYGLSEPFRTSG</sequence>
<reference evidence="1 2" key="1">
    <citation type="journal article" date="2021" name="BMC Biol.">
        <title>Horizontally acquired antibacterial genes associated with adaptive radiation of ladybird beetles.</title>
        <authorList>
            <person name="Li H.S."/>
            <person name="Tang X.F."/>
            <person name="Huang Y.H."/>
            <person name="Xu Z.Y."/>
            <person name="Chen M.L."/>
            <person name="Du X.Y."/>
            <person name="Qiu B.Y."/>
            <person name="Chen P.T."/>
            <person name="Zhang W."/>
            <person name="Slipinski A."/>
            <person name="Escalona H.E."/>
            <person name="Waterhouse R.M."/>
            <person name="Zwick A."/>
            <person name="Pang H."/>
        </authorList>
    </citation>
    <scope>NUCLEOTIDE SEQUENCE [LARGE SCALE GENOMIC DNA]</scope>
    <source>
        <strain evidence="1">SYSU2018</strain>
    </source>
</reference>
<dbReference type="AlphaFoldDB" id="A0ABD2P6D7"/>
<feature type="non-terminal residue" evidence="1">
    <location>
        <position position="105"/>
    </location>
</feature>
<organism evidence="1 2">
    <name type="scientific">Cryptolaemus montrouzieri</name>
    <dbReference type="NCBI Taxonomy" id="559131"/>
    <lineage>
        <taxon>Eukaryota</taxon>
        <taxon>Metazoa</taxon>
        <taxon>Ecdysozoa</taxon>
        <taxon>Arthropoda</taxon>
        <taxon>Hexapoda</taxon>
        <taxon>Insecta</taxon>
        <taxon>Pterygota</taxon>
        <taxon>Neoptera</taxon>
        <taxon>Endopterygota</taxon>
        <taxon>Coleoptera</taxon>
        <taxon>Polyphaga</taxon>
        <taxon>Cucujiformia</taxon>
        <taxon>Coccinelloidea</taxon>
        <taxon>Coccinellidae</taxon>
        <taxon>Scymninae</taxon>
        <taxon>Scymnini</taxon>
        <taxon>Cryptolaemus</taxon>
    </lineage>
</organism>
<protein>
    <submittedName>
        <fullName evidence="1">Uncharacterized protein</fullName>
    </submittedName>
</protein>
<name>A0ABD2P6D7_9CUCU</name>
<gene>
    <name evidence="1" type="ORF">HHI36_000914</name>
</gene>
<evidence type="ECO:0000313" key="2">
    <source>
        <dbReference type="Proteomes" id="UP001516400"/>
    </source>
</evidence>
<comment type="caution">
    <text evidence="1">The sequence shown here is derived from an EMBL/GenBank/DDBJ whole genome shotgun (WGS) entry which is preliminary data.</text>
</comment>
<evidence type="ECO:0000313" key="1">
    <source>
        <dbReference type="EMBL" id="KAL3286405.1"/>
    </source>
</evidence>